<reference evidence="3 4" key="1">
    <citation type="submission" date="2017-08" db="EMBL/GenBank/DDBJ databases">
        <title>Acidophilic green algal genome provides insights into adaptation to an acidic environment.</title>
        <authorList>
            <person name="Hirooka S."/>
            <person name="Hirose Y."/>
            <person name="Kanesaki Y."/>
            <person name="Higuchi S."/>
            <person name="Fujiwara T."/>
            <person name="Onuma R."/>
            <person name="Era A."/>
            <person name="Ohbayashi R."/>
            <person name="Uzuka A."/>
            <person name="Nozaki H."/>
            <person name="Yoshikawa H."/>
            <person name="Miyagishima S.Y."/>
        </authorList>
    </citation>
    <scope>NUCLEOTIDE SEQUENCE [LARGE SCALE GENOMIC DNA]</scope>
    <source>
        <strain evidence="3 4">NIES-2499</strain>
    </source>
</reference>
<accession>A0A250XA88</accession>
<feature type="region of interest" description="Disordered" evidence="1">
    <location>
        <begin position="663"/>
        <end position="732"/>
    </location>
</feature>
<evidence type="ECO:0000259" key="2">
    <source>
        <dbReference type="PROSITE" id="PS50011"/>
    </source>
</evidence>
<dbReference type="GO" id="GO:0005524">
    <property type="term" value="F:ATP binding"/>
    <property type="evidence" value="ECO:0007669"/>
    <property type="project" value="InterPro"/>
</dbReference>
<evidence type="ECO:0000256" key="1">
    <source>
        <dbReference type="SAM" id="MobiDB-lite"/>
    </source>
</evidence>
<evidence type="ECO:0000313" key="4">
    <source>
        <dbReference type="Proteomes" id="UP000232323"/>
    </source>
</evidence>
<dbReference type="PROSITE" id="PS00108">
    <property type="entry name" value="PROTEIN_KINASE_ST"/>
    <property type="match status" value="1"/>
</dbReference>
<dbReference type="AlphaFoldDB" id="A0A250XA88"/>
<dbReference type="CDD" id="cd00180">
    <property type="entry name" value="PKc"/>
    <property type="match status" value="1"/>
</dbReference>
<proteinExistence type="predicted"/>
<name>A0A250XA88_9CHLO</name>
<dbReference type="OrthoDB" id="1923451at2759"/>
<dbReference type="InterPro" id="IPR011009">
    <property type="entry name" value="Kinase-like_dom_sf"/>
</dbReference>
<dbReference type="InterPro" id="IPR000719">
    <property type="entry name" value="Prot_kinase_dom"/>
</dbReference>
<dbReference type="InterPro" id="IPR051681">
    <property type="entry name" value="Ser/Thr_Kinases-Pseudokinases"/>
</dbReference>
<organism evidence="3 4">
    <name type="scientific">Chlamydomonas eustigma</name>
    <dbReference type="NCBI Taxonomy" id="1157962"/>
    <lineage>
        <taxon>Eukaryota</taxon>
        <taxon>Viridiplantae</taxon>
        <taxon>Chlorophyta</taxon>
        <taxon>core chlorophytes</taxon>
        <taxon>Chlorophyceae</taxon>
        <taxon>CS clade</taxon>
        <taxon>Chlamydomonadales</taxon>
        <taxon>Chlamydomonadaceae</taxon>
        <taxon>Chlamydomonas</taxon>
    </lineage>
</organism>
<dbReference type="SMART" id="SM00220">
    <property type="entry name" value="S_TKc"/>
    <property type="match status" value="1"/>
</dbReference>
<protein>
    <recommendedName>
        <fullName evidence="2">Protein kinase domain-containing protein</fullName>
    </recommendedName>
</protein>
<dbReference type="InterPro" id="IPR001245">
    <property type="entry name" value="Ser-Thr/Tyr_kinase_cat_dom"/>
</dbReference>
<feature type="compositionally biased region" description="Polar residues" evidence="1">
    <location>
        <begin position="77"/>
        <end position="88"/>
    </location>
</feature>
<dbReference type="Gene3D" id="1.10.510.10">
    <property type="entry name" value="Transferase(Phosphotransferase) domain 1"/>
    <property type="match status" value="3"/>
</dbReference>
<evidence type="ECO:0000313" key="3">
    <source>
        <dbReference type="EMBL" id="GAX79987.1"/>
    </source>
</evidence>
<feature type="region of interest" description="Disordered" evidence="1">
    <location>
        <begin position="18"/>
        <end position="88"/>
    </location>
</feature>
<dbReference type="Proteomes" id="UP000232323">
    <property type="component" value="Unassembled WGS sequence"/>
</dbReference>
<feature type="domain" description="Protein kinase" evidence="2">
    <location>
        <begin position="382"/>
        <end position="881"/>
    </location>
</feature>
<dbReference type="PANTHER" id="PTHR44329">
    <property type="entry name" value="SERINE/THREONINE-PROTEIN KINASE TNNI3K-RELATED"/>
    <property type="match status" value="1"/>
</dbReference>
<dbReference type="Pfam" id="PF07714">
    <property type="entry name" value="PK_Tyr_Ser-Thr"/>
    <property type="match status" value="2"/>
</dbReference>
<dbReference type="SUPFAM" id="SSF56112">
    <property type="entry name" value="Protein kinase-like (PK-like)"/>
    <property type="match status" value="1"/>
</dbReference>
<keyword evidence="4" id="KW-1185">Reference proteome</keyword>
<dbReference type="GO" id="GO:0004674">
    <property type="term" value="F:protein serine/threonine kinase activity"/>
    <property type="evidence" value="ECO:0007669"/>
    <property type="project" value="TreeGrafter"/>
</dbReference>
<dbReference type="EMBL" id="BEGY01000047">
    <property type="protein sequence ID" value="GAX79987.1"/>
    <property type="molecule type" value="Genomic_DNA"/>
</dbReference>
<gene>
    <name evidence="3" type="ORF">CEUSTIGMA_g7426.t1</name>
</gene>
<dbReference type="PROSITE" id="PS50011">
    <property type="entry name" value="PROTEIN_KINASE_DOM"/>
    <property type="match status" value="1"/>
</dbReference>
<comment type="caution">
    <text evidence="3">The sequence shown here is derived from an EMBL/GenBank/DDBJ whole genome shotgun (WGS) entry which is preliminary data.</text>
</comment>
<feature type="compositionally biased region" description="Basic residues" evidence="1">
    <location>
        <begin position="39"/>
        <end position="54"/>
    </location>
</feature>
<sequence>MDYCKSYTNMLLEEYLKTESGRENESNSKPSLRGPPPFKHYRRKKTSKSPRKRTFIANMTKQPQDLSEARLSDAKGVSNSGKTGTSPLTVSSFSFQSTAAGSSQDAVRRALGRSQPAPDLLSLPTIAPPVVFGSKISAHFTHEPAPHTGTYYDAELAAALASYLPDAMLPPKPQVVSWAVTTKLQEMAPGSFGRAVRTGIDATARTSSGSSVTVTQDTLASPGNCSTTAALSLKPADEGTWHASCASQFLSVSQASSYPKPEDAGVVAYSPSPPSPASHYLQFNTPLPSDSLSISQASSVSKDQHYCESPHVLFGQLPLSSSSFGGQSSPPLLLHDNSASSVAAQQIPFALLLDPSSWVKLPPLEDSTLAWDQELQLNPDQVLCHTLVSVGAYGAVYIGTLMCSSGYREFQGTCHVQPPKFKEVAVKLMRQQPSSGLGLSVEKVLSSFRVEAELLPGLSHPNIVPVYYANADPGHGPICLIQELAAFGNLSTYLHANSGSMKMGVEGIGNLGQLTPQQSSEEQAVLNRLAQKLGMTLPQLLNRLGSQTLNPQATAGIRFKAAMLSLLSDVCSALSFLASLPQPIIHRDVKPANILINEDGRAQLADFGVAKVTNVGQHPWDASGPSSLTGYGDSAAAVDDDEAKSLSSLLRAWNNVHLLSEDHTGEKKVGGGDASCQRSLDPSMQPAAKRPCISWNGDQHEEVPEHGLSGLPSAASTNSLHGPQGWEEGGDLSTGWLDDLFREDEDTNTYINPCTLIPAGATAASAGSPADMDALSHELLGTAQYAAPEDLILSSWKSVGPAADMFSFAVCVWEALSSQKPWEGMGSEAVREVVGRKGARPPVNRGWSLRVQQMLKQAWQSDPGGRPNSVSMMEVLTRELLAVLGF</sequence>
<dbReference type="InterPro" id="IPR008271">
    <property type="entry name" value="Ser/Thr_kinase_AS"/>
</dbReference>
<dbReference type="STRING" id="1157962.A0A250XA88"/>